<sequence>MSTEVLSPARASSRASVLDPLLSKSTLTIPETRPREGSVASNSASSVRSVSSRPESVASRSQNDSYEYEAAPQAPPIPGFVVASSKRNADFHELFPNVPEGDYLVQDYGCAWHREIMIQGRLYISENHLCFYANIFGWITSVTLPFLDVSAIEKRMTAYVIPNAILINTFGGTEYTFASFLTRDTVYDLMQSLWRPSQPAAGQTGGNNKDDSGEAEFVGEDDAAGSTDSPTGHKPTECACGKNGEHYATIVADYKLPGTPEKIYGLMFKDPFLLDFMKNNQKLIDPFLLDFMKNNQKLIDVQISEWTPKEPDSPLVAREMSFIKPLSGGLGPKQTKCEVKDEVVHSDFDDYVSVLTTTRTPDVPSGSVFSVKTRVCLTWAGAASTRCVVTSTVEWTGRSFIKAVIDRSAIDGQKQHHQDLEKAMRKHIAAHRSEFIPQGAAIQEAEATNGAITPDETLEVKSQTSSPIQETSQIAAILQLIRQLAQDAFTQIKEIPSTHALGLLVLVLALSNIWSLLRPIPEPRIPGDAQALKARAKAEKKGRIDVRVEIRELRRSMEMIEKRLERIEASLGDLD</sequence>
<evidence type="ECO:0000256" key="5">
    <source>
        <dbReference type="ARBA" id="ARBA00023136"/>
    </source>
</evidence>
<name>A0A8H3A2P8_9AGAM</name>
<evidence type="ECO:0000256" key="1">
    <source>
        <dbReference type="ARBA" id="ARBA00004167"/>
    </source>
</evidence>
<feature type="region of interest" description="Disordered" evidence="6">
    <location>
        <begin position="23"/>
        <end position="72"/>
    </location>
</feature>
<comment type="subcellular location">
    <subcellularLocation>
        <location evidence="1">Membrane</location>
        <topology evidence="1">Single-pass membrane protein</topology>
    </subcellularLocation>
</comment>
<dbReference type="SMART" id="SM00568">
    <property type="entry name" value="GRAM"/>
    <property type="match status" value="1"/>
</dbReference>
<proteinExistence type="inferred from homology"/>
<comment type="caution">
    <text evidence="8">The sequence shown here is derived from an EMBL/GenBank/DDBJ whole genome shotgun (WGS) entry which is preliminary data.</text>
</comment>
<evidence type="ECO:0000256" key="2">
    <source>
        <dbReference type="ARBA" id="ARBA00006582"/>
    </source>
</evidence>
<gene>
    <name evidence="8" type="ORF">RDB_LOCUS27011</name>
</gene>
<dbReference type="PANTHER" id="PTHR23319">
    <property type="entry name" value="GRAM DOMAIN CONTAINING 1B, ISOFORM E"/>
    <property type="match status" value="1"/>
</dbReference>
<dbReference type="PROSITE" id="PS51778">
    <property type="entry name" value="VAST"/>
    <property type="match status" value="1"/>
</dbReference>
<accession>A0A8H3A2P8</accession>
<dbReference type="InterPro" id="IPR004182">
    <property type="entry name" value="GRAM"/>
</dbReference>
<dbReference type="EMBL" id="CAJMWT010001172">
    <property type="protein sequence ID" value="CAE6384320.1"/>
    <property type="molecule type" value="Genomic_DNA"/>
</dbReference>
<dbReference type="GO" id="GO:0005739">
    <property type="term" value="C:mitochondrion"/>
    <property type="evidence" value="ECO:0007669"/>
    <property type="project" value="TreeGrafter"/>
</dbReference>
<keyword evidence="5" id="KW-0472">Membrane</keyword>
<dbReference type="CDD" id="cd13220">
    <property type="entry name" value="PH-GRAM_GRAMDC"/>
    <property type="match status" value="1"/>
</dbReference>
<reference evidence="8" key="1">
    <citation type="submission" date="2021-01" db="EMBL/GenBank/DDBJ databases">
        <authorList>
            <person name="Kaushik A."/>
        </authorList>
    </citation>
    <scope>NUCLEOTIDE SEQUENCE</scope>
    <source>
        <strain evidence="8">AG2-2IIIB</strain>
    </source>
</reference>
<evidence type="ECO:0000256" key="3">
    <source>
        <dbReference type="ARBA" id="ARBA00022692"/>
    </source>
</evidence>
<dbReference type="InterPro" id="IPR031968">
    <property type="entry name" value="VASt"/>
</dbReference>
<dbReference type="GO" id="GO:0032934">
    <property type="term" value="F:sterol binding"/>
    <property type="evidence" value="ECO:0007669"/>
    <property type="project" value="TreeGrafter"/>
</dbReference>
<evidence type="ECO:0000313" key="8">
    <source>
        <dbReference type="EMBL" id="CAE6384320.1"/>
    </source>
</evidence>
<organism evidence="8 9">
    <name type="scientific">Rhizoctonia solani</name>
    <dbReference type="NCBI Taxonomy" id="456999"/>
    <lineage>
        <taxon>Eukaryota</taxon>
        <taxon>Fungi</taxon>
        <taxon>Dikarya</taxon>
        <taxon>Basidiomycota</taxon>
        <taxon>Agaricomycotina</taxon>
        <taxon>Agaricomycetes</taxon>
        <taxon>Cantharellales</taxon>
        <taxon>Ceratobasidiaceae</taxon>
        <taxon>Rhizoctonia</taxon>
    </lineage>
</organism>
<keyword evidence="3" id="KW-0812">Transmembrane</keyword>
<dbReference type="GO" id="GO:0032366">
    <property type="term" value="P:intracellular sterol transport"/>
    <property type="evidence" value="ECO:0007669"/>
    <property type="project" value="TreeGrafter"/>
</dbReference>
<dbReference type="Gene3D" id="2.30.29.30">
    <property type="entry name" value="Pleckstrin-homology domain (PH domain)/Phosphotyrosine-binding domain (PTB)"/>
    <property type="match status" value="1"/>
</dbReference>
<evidence type="ECO:0000259" key="7">
    <source>
        <dbReference type="PROSITE" id="PS51778"/>
    </source>
</evidence>
<dbReference type="GO" id="GO:0005789">
    <property type="term" value="C:endoplasmic reticulum membrane"/>
    <property type="evidence" value="ECO:0007669"/>
    <property type="project" value="TreeGrafter"/>
</dbReference>
<feature type="compositionally biased region" description="Low complexity" evidence="6">
    <location>
        <begin position="38"/>
        <end position="61"/>
    </location>
</feature>
<feature type="compositionally biased region" description="Acidic residues" evidence="6">
    <location>
        <begin position="213"/>
        <end position="223"/>
    </location>
</feature>
<evidence type="ECO:0000313" key="9">
    <source>
        <dbReference type="Proteomes" id="UP000663843"/>
    </source>
</evidence>
<dbReference type="PANTHER" id="PTHR23319:SF4">
    <property type="entry name" value="GRAM DOMAIN CONTAINING 1B, ISOFORM E"/>
    <property type="match status" value="1"/>
</dbReference>
<protein>
    <recommendedName>
        <fullName evidence="7">VASt domain-containing protein</fullName>
    </recommendedName>
</protein>
<dbReference type="Proteomes" id="UP000663843">
    <property type="component" value="Unassembled WGS sequence"/>
</dbReference>
<dbReference type="Pfam" id="PF02893">
    <property type="entry name" value="GRAM"/>
    <property type="match status" value="1"/>
</dbReference>
<feature type="region of interest" description="Disordered" evidence="6">
    <location>
        <begin position="197"/>
        <end position="239"/>
    </location>
</feature>
<comment type="similarity">
    <text evidence="2">Belongs to the YSP2 family.</text>
</comment>
<keyword evidence="4" id="KW-1133">Transmembrane helix</keyword>
<dbReference type="InterPro" id="IPR051482">
    <property type="entry name" value="Cholesterol_transport"/>
</dbReference>
<dbReference type="Pfam" id="PF16016">
    <property type="entry name" value="VASt"/>
    <property type="match status" value="1"/>
</dbReference>
<dbReference type="GO" id="GO:0120015">
    <property type="term" value="F:sterol transfer activity"/>
    <property type="evidence" value="ECO:0007669"/>
    <property type="project" value="TreeGrafter"/>
</dbReference>
<dbReference type="InterPro" id="IPR011993">
    <property type="entry name" value="PH-like_dom_sf"/>
</dbReference>
<dbReference type="GO" id="GO:0005886">
    <property type="term" value="C:plasma membrane"/>
    <property type="evidence" value="ECO:0007669"/>
    <property type="project" value="TreeGrafter"/>
</dbReference>
<dbReference type="GO" id="GO:0032541">
    <property type="term" value="C:cortical endoplasmic reticulum"/>
    <property type="evidence" value="ECO:0007669"/>
    <property type="project" value="TreeGrafter"/>
</dbReference>
<evidence type="ECO:0000256" key="4">
    <source>
        <dbReference type="ARBA" id="ARBA00022989"/>
    </source>
</evidence>
<dbReference type="GO" id="GO:0140268">
    <property type="term" value="C:endoplasmic reticulum-plasma membrane contact site"/>
    <property type="evidence" value="ECO:0007669"/>
    <property type="project" value="TreeGrafter"/>
</dbReference>
<feature type="domain" description="VASt" evidence="7">
    <location>
        <begin position="247"/>
        <end position="432"/>
    </location>
</feature>
<evidence type="ECO:0000256" key="6">
    <source>
        <dbReference type="SAM" id="MobiDB-lite"/>
    </source>
</evidence>
<dbReference type="AlphaFoldDB" id="A0A8H3A2P8"/>